<feature type="non-terminal residue" evidence="2">
    <location>
        <position position="388"/>
    </location>
</feature>
<comment type="caution">
    <text evidence="2">The sequence shown here is derived from an EMBL/GenBank/DDBJ whole genome shotgun (WGS) entry which is preliminary data.</text>
</comment>
<dbReference type="Pfam" id="PF17963">
    <property type="entry name" value="Big_9"/>
    <property type="match status" value="1"/>
</dbReference>
<protein>
    <recommendedName>
        <fullName evidence="1">Lcl C-terminal domain-containing protein</fullName>
    </recommendedName>
</protein>
<dbReference type="InterPro" id="IPR011460">
    <property type="entry name" value="Lcl_C"/>
</dbReference>
<dbReference type="Proteomes" id="UP000189670">
    <property type="component" value="Unassembled WGS sequence"/>
</dbReference>
<dbReference type="Pfam" id="PF07603">
    <property type="entry name" value="Lcl_C"/>
    <property type="match status" value="2"/>
</dbReference>
<evidence type="ECO:0000313" key="3">
    <source>
        <dbReference type="Proteomes" id="UP000189670"/>
    </source>
</evidence>
<feature type="non-terminal residue" evidence="2">
    <location>
        <position position="1"/>
    </location>
</feature>
<proteinExistence type="predicted"/>
<dbReference type="EMBL" id="ATBP01002529">
    <property type="protein sequence ID" value="ETR65753.1"/>
    <property type="molecule type" value="Genomic_DNA"/>
</dbReference>
<evidence type="ECO:0000259" key="1">
    <source>
        <dbReference type="Pfam" id="PF07603"/>
    </source>
</evidence>
<evidence type="ECO:0000313" key="2">
    <source>
        <dbReference type="EMBL" id="ETR65753.1"/>
    </source>
</evidence>
<feature type="domain" description="Lcl C-terminal" evidence="1">
    <location>
        <begin position="331"/>
        <end position="388"/>
    </location>
</feature>
<reference evidence="3" key="1">
    <citation type="submission" date="2012-11" db="EMBL/GenBank/DDBJ databases">
        <authorList>
            <person name="Lucero-Rivera Y.E."/>
            <person name="Tovar-Ramirez D."/>
        </authorList>
    </citation>
    <scope>NUCLEOTIDE SEQUENCE [LARGE SCALE GENOMIC DNA]</scope>
    <source>
        <strain evidence="3">Araruama</strain>
    </source>
</reference>
<name>A0A1V1NT76_9BACT</name>
<organism evidence="2 3">
    <name type="scientific">Candidatus Magnetoglobus multicellularis str. Araruama</name>
    <dbReference type="NCBI Taxonomy" id="890399"/>
    <lineage>
        <taxon>Bacteria</taxon>
        <taxon>Pseudomonadati</taxon>
        <taxon>Thermodesulfobacteriota</taxon>
        <taxon>Desulfobacteria</taxon>
        <taxon>Desulfobacterales</taxon>
        <taxon>Desulfobacteraceae</taxon>
        <taxon>Candidatus Magnetoglobus</taxon>
    </lineage>
</organism>
<dbReference type="PANTHER" id="PTHR35812:SF1">
    <property type="entry name" value="LIPOPROTEIN"/>
    <property type="match status" value="1"/>
</dbReference>
<sequence length="388" mass="43660">EVRTAHVEEYPPVIATLPWQTISKGYEFAPLNLNYLVSDTDHAYTEINWQFFGQNKLSVIINDGVAAITILDANWTGSETITFTAVDPTGLSDSKSVEFQVIENVHCPTSFSIPDSGLNKCYDQGYLLPCPRPGESFYGQDGNYLINETSYTRLDIYGNDLPDDAQDFAMLRDNITGLIWEIKTAKDDLADYSNVHDADNLYSWYDSNPQTSSEHSGSFNDGQNTEGVIKNLNQQKFGGFSDWRLPSHIELFSIVKASNNNPVIDKDLFQNMMSKFYWSASSDADDAGSAWGVDFGDGIDYSYKKYSSHYVRAVRGGQCRSLNHFVINIDGTVTDISRGLIWQQASTEKSWPEALKYCENLTLGAYSDWRLPEKLELQSIIDLSRSYP</sequence>
<gene>
    <name evidence="2" type="ORF">OMM_13761</name>
</gene>
<dbReference type="PANTHER" id="PTHR35812">
    <property type="entry name" value="LIPOPROTEIN"/>
    <property type="match status" value="1"/>
</dbReference>
<feature type="domain" description="Lcl C-terminal" evidence="1">
    <location>
        <begin position="170"/>
        <end position="315"/>
    </location>
</feature>
<accession>A0A1V1NT76</accession>
<dbReference type="AlphaFoldDB" id="A0A1V1NT76"/>